<dbReference type="AlphaFoldDB" id="A0AAD7SGW2"/>
<name>A0AAD7SGW2_9TELE</name>
<evidence type="ECO:0000313" key="3">
    <source>
        <dbReference type="EMBL" id="KAJ8402324.1"/>
    </source>
</evidence>
<accession>A0AAD7SGW2</accession>
<keyword evidence="2" id="KW-0812">Transmembrane</keyword>
<keyword evidence="2" id="KW-1133">Transmembrane helix</keyword>
<dbReference type="EMBL" id="JAINUG010000064">
    <property type="protein sequence ID" value="KAJ8402324.1"/>
    <property type="molecule type" value="Genomic_DNA"/>
</dbReference>
<feature type="compositionally biased region" description="Polar residues" evidence="1">
    <location>
        <begin position="112"/>
        <end position="124"/>
    </location>
</feature>
<comment type="caution">
    <text evidence="3">The sequence shown here is derived from an EMBL/GenBank/DDBJ whole genome shotgun (WGS) entry which is preliminary data.</text>
</comment>
<protein>
    <submittedName>
        <fullName evidence="3">Uncharacterized protein</fullName>
    </submittedName>
</protein>
<gene>
    <name evidence="3" type="ORF">AAFF_G00368130</name>
</gene>
<feature type="region of interest" description="Disordered" evidence="1">
    <location>
        <begin position="112"/>
        <end position="131"/>
    </location>
</feature>
<evidence type="ECO:0000256" key="2">
    <source>
        <dbReference type="SAM" id="Phobius"/>
    </source>
</evidence>
<evidence type="ECO:0000313" key="4">
    <source>
        <dbReference type="Proteomes" id="UP001221898"/>
    </source>
</evidence>
<reference evidence="3" key="1">
    <citation type="journal article" date="2023" name="Science">
        <title>Genome structures resolve the early diversification of teleost fishes.</title>
        <authorList>
            <person name="Parey E."/>
            <person name="Louis A."/>
            <person name="Montfort J."/>
            <person name="Bouchez O."/>
            <person name="Roques C."/>
            <person name="Iampietro C."/>
            <person name="Lluch J."/>
            <person name="Castinel A."/>
            <person name="Donnadieu C."/>
            <person name="Desvignes T."/>
            <person name="Floi Bucao C."/>
            <person name="Jouanno E."/>
            <person name="Wen M."/>
            <person name="Mejri S."/>
            <person name="Dirks R."/>
            <person name="Jansen H."/>
            <person name="Henkel C."/>
            <person name="Chen W.J."/>
            <person name="Zahm M."/>
            <person name="Cabau C."/>
            <person name="Klopp C."/>
            <person name="Thompson A.W."/>
            <person name="Robinson-Rechavi M."/>
            <person name="Braasch I."/>
            <person name="Lecointre G."/>
            <person name="Bobe J."/>
            <person name="Postlethwait J.H."/>
            <person name="Berthelot C."/>
            <person name="Roest Crollius H."/>
            <person name="Guiguen Y."/>
        </authorList>
    </citation>
    <scope>NUCLEOTIDE SEQUENCE</scope>
    <source>
        <strain evidence="3">NC1722</strain>
    </source>
</reference>
<proteinExistence type="predicted"/>
<keyword evidence="2" id="KW-0472">Membrane</keyword>
<evidence type="ECO:0000256" key="1">
    <source>
        <dbReference type="SAM" id="MobiDB-lite"/>
    </source>
</evidence>
<sequence length="198" mass="22032">MAVSGPVWMYFVALSALTVIALTLDSRVEHGENDGLLAEKSTKMDIVSGCMLRCTAQTYGRLLDRTDTPTVRFHPATASGLGEYCWSTQMKSASSERLQNSYIVLPVDKASTSEAPRRLQPTSPHQHDELKPHHGLTAISEDCGLRFDVTGSFATRDFASSMNRLKFCVKIIPQLDRDLRCPPFLVTIWLRQHPSPNP</sequence>
<dbReference type="Proteomes" id="UP001221898">
    <property type="component" value="Unassembled WGS sequence"/>
</dbReference>
<keyword evidence="4" id="KW-1185">Reference proteome</keyword>
<feature type="transmembrane region" description="Helical" evidence="2">
    <location>
        <begin position="6"/>
        <end position="24"/>
    </location>
</feature>
<organism evidence="3 4">
    <name type="scientific">Aldrovandia affinis</name>
    <dbReference type="NCBI Taxonomy" id="143900"/>
    <lineage>
        <taxon>Eukaryota</taxon>
        <taxon>Metazoa</taxon>
        <taxon>Chordata</taxon>
        <taxon>Craniata</taxon>
        <taxon>Vertebrata</taxon>
        <taxon>Euteleostomi</taxon>
        <taxon>Actinopterygii</taxon>
        <taxon>Neopterygii</taxon>
        <taxon>Teleostei</taxon>
        <taxon>Notacanthiformes</taxon>
        <taxon>Halosauridae</taxon>
        <taxon>Aldrovandia</taxon>
    </lineage>
</organism>